<protein>
    <submittedName>
        <fullName evidence="1">Uncharacterized protein</fullName>
    </submittedName>
</protein>
<dbReference type="EMBL" id="JARKIE010000758">
    <property type="protein sequence ID" value="KAJ7618221.1"/>
    <property type="molecule type" value="Genomic_DNA"/>
</dbReference>
<dbReference type="AlphaFoldDB" id="A0AAD7BDM5"/>
<evidence type="ECO:0000313" key="1">
    <source>
        <dbReference type="EMBL" id="KAJ7618221.1"/>
    </source>
</evidence>
<gene>
    <name evidence="1" type="ORF">B0H17DRAFT_1219980</name>
</gene>
<comment type="caution">
    <text evidence="1">The sequence shown here is derived from an EMBL/GenBank/DDBJ whole genome shotgun (WGS) entry which is preliminary data.</text>
</comment>
<proteinExistence type="predicted"/>
<organism evidence="1 2">
    <name type="scientific">Mycena rosella</name>
    <name type="common">Pink bonnet</name>
    <name type="synonym">Agaricus rosellus</name>
    <dbReference type="NCBI Taxonomy" id="1033263"/>
    <lineage>
        <taxon>Eukaryota</taxon>
        <taxon>Fungi</taxon>
        <taxon>Dikarya</taxon>
        <taxon>Basidiomycota</taxon>
        <taxon>Agaricomycotina</taxon>
        <taxon>Agaricomycetes</taxon>
        <taxon>Agaricomycetidae</taxon>
        <taxon>Agaricales</taxon>
        <taxon>Marasmiineae</taxon>
        <taxon>Mycenaceae</taxon>
        <taxon>Mycena</taxon>
    </lineage>
</organism>
<sequence length="247" mass="27280">MSDAEFRQTAWKMQVPEGRVLTHGTRISIQSLPVDKRTPTMSVYRNQQGVFSPTMTSNEGPSFWRILKTSKSPVDGDPIQDGEVVRLSWRFKDQTDGFRDFFDDAFGRRRYTKPGDVDDTLYLKVPFPRFEKTSSNGMALVMSPAATTSPIIETIKVLPTANEAAGGEVSMKYNLHDLSFRLDAIANRPSGAASDYMVAGIDQTNSASIRLGAHNIQVGDTVSIWQLEPVLSAPVKFIAETCLNVVG</sequence>
<reference evidence="1" key="1">
    <citation type="submission" date="2023-03" db="EMBL/GenBank/DDBJ databases">
        <title>Massive genome expansion in bonnet fungi (Mycena s.s.) driven by repeated elements and novel gene families across ecological guilds.</title>
        <authorList>
            <consortium name="Lawrence Berkeley National Laboratory"/>
            <person name="Harder C.B."/>
            <person name="Miyauchi S."/>
            <person name="Viragh M."/>
            <person name="Kuo A."/>
            <person name="Thoen E."/>
            <person name="Andreopoulos B."/>
            <person name="Lu D."/>
            <person name="Skrede I."/>
            <person name="Drula E."/>
            <person name="Henrissat B."/>
            <person name="Morin E."/>
            <person name="Kohler A."/>
            <person name="Barry K."/>
            <person name="LaButti K."/>
            <person name="Morin E."/>
            <person name="Salamov A."/>
            <person name="Lipzen A."/>
            <person name="Mereny Z."/>
            <person name="Hegedus B."/>
            <person name="Baldrian P."/>
            <person name="Stursova M."/>
            <person name="Weitz H."/>
            <person name="Taylor A."/>
            <person name="Grigoriev I.V."/>
            <person name="Nagy L.G."/>
            <person name="Martin F."/>
            <person name="Kauserud H."/>
        </authorList>
    </citation>
    <scope>NUCLEOTIDE SEQUENCE</scope>
    <source>
        <strain evidence="1">CBHHK067</strain>
    </source>
</reference>
<accession>A0AAD7BDM5</accession>
<name>A0AAD7BDM5_MYCRO</name>
<dbReference type="Proteomes" id="UP001221757">
    <property type="component" value="Unassembled WGS sequence"/>
</dbReference>
<evidence type="ECO:0000313" key="2">
    <source>
        <dbReference type="Proteomes" id="UP001221757"/>
    </source>
</evidence>
<keyword evidence="2" id="KW-1185">Reference proteome</keyword>